<dbReference type="PANTHER" id="PTHR45453">
    <property type="entry name" value="PHOSPHATE REGULON SENSOR PROTEIN PHOR"/>
    <property type="match status" value="1"/>
</dbReference>
<comment type="subcellular location">
    <subcellularLocation>
        <location evidence="2">Cell membrane</location>
    </subcellularLocation>
</comment>
<reference evidence="12" key="1">
    <citation type="journal article" date="2019" name="Int. J. Syst. Evol. Microbiol.">
        <title>The Global Catalogue of Microorganisms (GCM) 10K type strain sequencing project: providing services to taxonomists for standard genome sequencing and annotation.</title>
        <authorList>
            <consortium name="The Broad Institute Genomics Platform"/>
            <consortium name="The Broad Institute Genome Sequencing Center for Infectious Disease"/>
            <person name="Wu L."/>
            <person name="Ma J."/>
        </authorList>
    </citation>
    <scope>NUCLEOTIDE SEQUENCE [LARGE SCALE GENOMIC DNA]</scope>
    <source>
        <strain evidence="12">CGMCC 4.7396</strain>
    </source>
</reference>
<dbReference type="SUPFAM" id="SSF47384">
    <property type="entry name" value="Homodimeric domain of signal transducing histidine kinase"/>
    <property type="match status" value="1"/>
</dbReference>
<evidence type="ECO:0000256" key="6">
    <source>
        <dbReference type="ARBA" id="ARBA00022777"/>
    </source>
</evidence>
<evidence type="ECO:0000256" key="5">
    <source>
        <dbReference type="ARBA" id="ARBA00022679"/>
    </source>
</evidence>
<dbReference type="CDD" id="cd00082">
    <property type="entry name" value="HisKA"/>
    <property type="match status" value="1"/>
</dbReference>
<keyword evidence="6 11" id="KW-0418">Kinase</keyword>
<gene>
    <name evidence="11" type="ORF">ACFO8M_07240</name>
</gene>
<organism evidence="11 12">
    <name type="scientific">Glycomyces rhizosphaerae</name>
    <dbReference type="NCBI Taxonomy" id="2054422"/>
    <lineage>
        <taxon>Bacteria</taxon>
        <taxon>Bacillati</taxon>
        <taxon>Actinomycetota</taxon>
        <taxon>Actinomycetes</taxon>
        <taxon>Glycomycetales</taxon>
        <taxon>Glycomycetaceae</taxon>
        <taxon>Glycomyces</taxon>
    </lineage>
</organism>
<dbReference type="Gene3D" id="3.30.450.20">
    <property type="entry name" value="PAS domain"/>
    <property type="match status" value="1"/>
</dbReference>
<dbReference type="InterPro" id="IPR050351">
    <property type="entry name" value="BphY/WalK/GraS-like"/>
</dbReference>
<evidence type="ECO:0000256" key="8">
    <source>
        <dbReference type="ARBA" id="ARBA00039401"/>
    </source>
</evidence>
<accession>A0ABV7PY85</accession>
<feature type="region of interest" description="Disordered" evidence="9">
    <location>
        <begin position="395"/>
        <end position="427"/>
    </location>
</feature>
<evidence type="ECO:0000313" key="12">
    <source>
        <dbReference type="Proteomes" id="UP001595712"/>
    </source>
</evidence>
<evidence type="ECO:0000256" key="2">
    <source>
        <dbReference type="ARBA" id="ARBA00004236"/>
    </source>
</evidence>
<keyword evidence="7" id="KW-0902">Two-component regulatory system</keyword>
<dbReference type="SMART" id="SM00388">
    <property type="entry name" value="HisKA"/>
    <property type="match status" value="1"/>
</dbReference>
<dbReference type="InterPro" id="IPR005467">
    <property type="entry name" value="His_kinase_dom"/>
</dbReference>
<dbReference type="PANTHER" id="PTHR45453:SF1">
    <property type="entry name" value="PHOSPHATE REGULON SENSOR PROTEIN PHOR"/>
    <property type="match status" value="1"/>
</dbReference>
<dbReference type="Gene3D" id="3.30.565.10">
    <property type="entry name" value="Histidine kinase-like ATPase, C-terminal domain"/>
    <property type="match status" value="1"/>
</dbReference>
<dbReference type="Pfam" id="PF00512">
    <property type="entry name" value="HisKA"/>
    <property type="match status" value="1"/>
</dbReference>
<dbReference type="InterPro" id="IPR004358">
    <property type="entry name" value="Sig_transdc_His_kin-like_C"/>
</dbReference>
<dbReference type="InterPro" id="IPR003594">
    <property type="entry name" value="HATPase_dom"/>
</dbReference>
<evidence type="ECO:0000256" key="1">
    <source>
        <dbReference type="ARBA" id="ARBA00000085"/>
    </source>
</evidence>
<evidence type="ECO:0000256" key="9">
    <source>
        <dbReference type="SAM" id="MobiDB-lite"/>
    </source>
</evidence>
<keyword evidence="4" id="KW-0597">Phosphoprotein</keyword>
<comment type="catalytic activity">
    <reaction evidence="1">
        <text>ATP + protein L-histidine = ADP + protein N-phospho-L-histidine.</text>
        <dbReference type="EC" id="2.7.13.3"/>
    </reaction>
</comment>
<dbReference type="InterPro" id="IPR003661">
    <property type="entry name" value="HisK_dim/P_dom"/>
</dbReference>
<name>A0ABV7PY85_9ACTN</name>
<dbReference type="InterPro" id="IPR036890">
    <property type="entry name" value="HATPase_C_sf"/>
</dbReference>
<dbReference type="RefSeq" id="WP_387972598.1">
    <property type="nucleotide sequence ID" value="NZ_JBHRWO010000007.1"/>
</dbReference>
<evidence type="ECO:0000313" key="11">
    <source>
        <dbReference type="EMBL" id="MFC3492274.1"/>
    </source>
</evidence>
<sequence>MAHNDSPPPFASLRRSAGRVLTGLAAGAAFGAAASALLRTRHRGTPRPEIRTAPVADSRPWEAATDLLRTGVCLVDDHNRVLYTNRAARDLGLVDDHEIISLTLRALLAQARRSGRYRDAEIEVPKQVMGEPSAVSVRITPLPDGVSVAEFQDISELHRVERVRRDFVANISHELKTPVGAMQILAEALKDAAEDPDASARFASRIQSESKRMNHLVTDLLELSRLQGAEKLPDPEPVEVDRIVAEAFDQTRITAEEKGIELKYSGVMGAEVLGSESQLVTAVKNLVGNAISYSPDDTTVEVSTSITSPSGHLAGVQMVCIAVRDEGIGIPAEELDRIFERFYRVDAARSRSTGGTGLGLAIVKHVAVNHGGRVEVSSMPEAGSVFTLMLPARSLPSDATAPDSDEIGTTQQGRPLERFTRDPRARS</sequence>
<dbReference type="InterPro" id="IPR036097">
    <property type="entry name" value="HisK_dim/P_sf"/>
</dbReference>
<dbReference type="CDD" id="cd00075">
    <property type="entry name" value="HATPase"/>
    <property type="match status" value="1"/>
</dbReference>
<dbReference type="SMART" id="SM00387">
    <property type="entry name" value="HATPase_c"/>
    <property type="match status" value="1"/>
</dbReference>
<dbReference type="Proteomes" id="UP001595712">
    <property type="component" value="Unassembled WGS sequence"/>
</dbReference>
<dbReference type="EC" id="2.7.13.3" evidence="3"/>
<protein>
    <recommendedName>
        <fullName evidence="8">Sensor-like histidine kinase SenX3</fullName>
        <ecNumber evidence="3">2.7.13.3</ecNumber>
    </recommendedName>
</protein>
<dbReference type="SUPFAM" id="SSF55874">
    <property type="entry name" value="ATPase domain of HSP90 chaperone/DNA topoisomerase II/histidine kinase"/>
    <property type="match status" value="1"/>
</dbReference>
<feature type="compositionally biased region" description="Basic and acidic residues" evidence="9">
    <location>
        <begin position="415"/>
        <end position="427"/>
    </location>
</feature>
<dbReference type="CDD" id="cd00130">
    <property type="entry name" value="PAS"/>
    <property type="match status" value="1"/>
</dbReference>
<dbReference type="InterPro" id="IPR000014">
    <property type="entry name" value="PAS"/>
</dbReference>
<evidence type="ECO:0000256" key="7">
    <source>
        <dbReference type="ARBA" id="ARBA00023012"/>
    </source>
</evidence>
<dbReference type="Gene3D" id="1.10.287.130">
    <property type="match status" value="1"/>
</dbReference>
<comment type="caution">
    <text evidence="11">The sequence shown here is derived from an EMBL/GenBank/DDBJ whole genome shotgun (WGS) entry which is preliminary data.</text>
</comment>
<evidence type="ECO:0000256" key="3">
    <source>
        <dbReference type="ARBA" id="ARBA00012438"/>
    </source>
</evidence>
<dbReference type="PROSITE" id="PS50109">
    <property type="entry name" value="HIS_KIN"/>
    <property type="match status" value="1"/>
</dbReference>
<keyword evidence="12" id="KW-1185">Reference proteome</keyword>
<proteinExistence type="predicted"/>
<evidence type="ECO:0000259" key="10">
    <source>
        <dbReference type="PROSITE" id="PS50109"/>
    </source>
</evidence>
<keyword evidence="5" id="KW-0808">Transferase</keyword>
<dbReference type="PRINTS" id="PR00344">
    <property type="entry name" value="BCTRLSENSOR"/>
</dbReference>
<dbReference type="EMBL" id="JBHRWO010000007">
    <property type="protein sequence ID" value="MFC3492274.1"/>
    <property type="molecule type" value="Genomic_DNA"/>
</dbReference>
<dbReference type="Pfam" id="PF02518">
    <property type="entry name" value="HATPase_c"/>
    <property type="match status" value="1"/>
</dbReference>
<dbReference type="GO" id="GO:0016301">
    <property type="term" value="F:kinase activity"/>
    <property type="evidence" value="ECO:0007669"/>
    <property type="project" value="UniProtKB-KW"/>
</dbReference>
<evidence type="ECO:0000256" key="4">
    <source>
        <dbReference type="ARBA" id="ARBA00022553"/>
    </source>
</evidence>
<feature type="domain" description="Histidine kinase" evidence="10">
    <location>
        <begin position="170"/>
        <end position="394"/>
    </location>
</feature>